<feature type="compositionally biased region" description="Acidic residues" evidence="7">
    <location>
        <begin position="914"/>
        <end position="938"/>
    </location>
</feature>
<dbReference type="STRING" id="554055.A0A2P6VFX8"/>
<evidence type="ECO:0000256" key="3">
    <source>
        <dbReference type="ARBA" id="ARBA00022448"/>
    </source>
</evidence>
<comment type="subcellular location">
    <subcellularLocation>
        <location evidence="2">Cytoplasm</location>
    </subcellularLocation>
    <subcellularLocation>
        <location evidence="1">Nucleus</location>
    </subcellularLocation>
</comment>
<dbReference type="Gene3D" id="1.25.10.10">
    <property type="entry name" value="Leucine-rich Repeat Variant"/>
    <property type="match status" value="1"/>
</dbReference>
<evidence type="ECO:0000256" key="7">
    <source>
        <dbReference type="SAM" id="MobiDB-lite"/>
    </source>
</evidence>
<comment type="caution">
    <text evidence="9">The sequence shown here is derived from an EMBL/GenBank/DDBJ whole genome shotgun (WGS) entry which is preliminary data.</text>
</comment>
<dbReference type="GO" id="GO:0005635">
    <property type="term" value="C:nuclear envelope"/>
    <property type="evidence" value="ECO:0007669"/>
    <property type="project" value="TreeGrafter"/>
</dbReference>
<dbReference type="InterPro" id="IPR011989">
    <property type="entry name" value="ARM-like"/>
</dbReference>
<evidence type="ECO:0000256" key="2">
    <source>
        <dbReference type="ARBA" id="ARBA00004496"/>
    </source>
</evidence>
<feature type="region of interest" description="Disordered" evidence="7">
    <location>
        <begin position="951"/>
        <end position="981"/>
    </location>
</feature>
<dbReference type="GO" id="GO:0006606">
    <property type="term" value="P:protein import into nucleus"/>
    <property type="evidence" value="ECO:0007669"/>
    <property type="project" value="TreeGrafter"/>
</dbReference>
<name>A0A2P6VFX8_9CHLO</name>
<dbReference type="PROSITE" id="PS50166">
    <property type="entry name" value="IMPORTIN_B_NT"/>
    <property type="match status" value="1"/>
</dbReference>
<dbReference type="GO" id="GO:0005829">
    <property type="term" value="C:cytosol"/>
    <property type="evidence" value="ECO:0007669"/>
    <property type="project" value="TreeGrafter"/>
</dbReference>
<dbReference type="Proteomes" id="UP000239649">
    <property type="component" value="Unassembled WGS sequence"/>
</dbReference>
<dbReference type="InterPro" id="IPR013713">
    <property type="entry name" value="XPO2_central"/>
</dbReference>
<keyword evidence="4" id="KW-0963">Cytoplasm</keyword>
<evidence type="ECO:0000256" key="6">
    <source>
        <dbReference type="ARBA" id="ARBA00023242"/>
    </source>
</evidence>
<dbReference type="OrthoDB" id="760868at2759"/>
<evidence type="ECO:0000313" key="9">
    <source>
        <dbReference type="EMBL" id="PSC72993.1"/>
    </source>
</evidence>
<keyword evidence="5" id="KW-0653">Protein transport</keyword>
<dbReference type="SMART" id="SM00913">
    <property type="entry name" value="IBN_N"/>
    <property type="match status" value="1"/>
</dbReference>
<dbReference type="InterPro" id="IPR016024">
    <property type="entry name" value="ARM-type_fold"/>
</dbReference>
<dbReference type="SUPFAM" id="SSF48371">
    <property type="entry name" value="ARM repeat"/>
    <property type="match status" value="1"/>
</dbReference>
<dbReference type="Pfam" id="PF08506">
    <property type="entry name" value="Cse1"/>
    <property type="match status" value="1"/>
</dbReference>
<dbReference type="EMBL" id="LHPF02000008">
    <property type="protein sequence ID" value="PSC72993.1"/>
    <property type="molecule type" value="Genomic_DNA"/>
</dbReference>
<proteinExistence type="predicted"/>
<dbReference type="Pfam" id="PF03810">
    <property type="entry name" value="IBN_N"/>
    <property type="match status" value="1"/>
</dbReference>
<feature type="compositionally biased region" description="Basic and acidic residues" evidence="7">
    <location>
        <begin position="904"/>
        <end position="913"/>
    </location>
</feature>
<dbReference type="GO" id="GO:0031267">
    <property type="term" value="F:small GTPase binding"/>
    <property type="evidence" value="ECO:0007669"/>
    <property type="project" value="InterPro"/>
</dbReference>
<feature type="domain" description="Importin N-terminal" evidence="8">
    <location>
        <begin position="24"/>
        <end position="98"/>
    </location>
</feature>
<evidence type="ECO:0000256" key="4">
    <source>
        <dbReference type="ARBA" id="ARBA00022490"/>
    </source>
</evidence>
<keyword evidence="3" id="KW-0813">Transport</keyword>
<feature type="compositionally biased region" description="Acidic residues" evidence="7">
    <location>
        <begin position="959"/>
        <end position="980"/>
    </location>
</feature>
<sequence length="1051" mass="115900">MDAAVLVAALSGCQSPDPAIRKAAEEALNQSKHARGQVVNLLRVALEDSVDPAVRQVAAISFKNLVKRDWAAEEGKPCLLAEEDKAAVREAMLEGIARSPHAVRVQLGECVRSLVYCDYPEHWPQLLGQVQAYLASQDQARISGALYVLRFLARKYEFRDEDERAPLEGVVNATFPTLLQIFQMLLAMDSHSPELAELLKLVCKTFWSATYMSIPSILNQEAQFAGWMGCFHALMVKPLPLDQLPANPDARKGWQWNKAKKWVMHIASRLFNRYGDPKLCSEKQDQLFAQRFQKECSLTFLQAALAQLAALSQGGYQSPRVINLLLQYITQALAYSATWKALKPHVEQMLLHVVFPLLCFDDEDAELWGEDPQEYIRKGYDIMEDIYSMKTAAMTFLSELCKARAKGNLDMLMAHLVGVLNEYKAAHPAAPPALARKLDGALLAIGTLSDVLKEKKPYSGQLEPMLLQHVVPLFDSPHGHLRAKACWLAGHYADIEFGDGQGKGPTFSALLQRVVAAIGDPELPVRIDAAVSVRSFLDAVDEEDMDPLRPLVPQLLQQFLTLSNEIDNEDLTFSLETVIERFAADMAPYATGLCQQLAQQFWRITAAGEGAEGGDDDEDGGDDGALAAYGVLRALSTVLESIHGLPQLYLQMEEVLFPILERYTSTDGQDIFEEIMQLATYLTYFAPEISPRMWTLYPRMLQCVNEWAIDYFEEVLLPLDNYISKATDVFLTSQSPNYLALTNQTLETVLTGDGYPEDQVVCAPRLMGVILQHCRGRVDACVGPYLALALRRLAPGVESQDLGDALMVVLGDALYYNAALTLSTLAAQGALGQALQALHTTAFANRKSGKMKHYSSPREKKVLVLGLTALLALPDAALPAEVKPGMPQVTSAILRLLLALKQQQEEHRAHGDSDSDESGNESDLEDDSEGEELGDSDDEVDEAYLKRLQRAAAKRAGGDDEDDDEDDYDEYWTEDEEEEVSSPIDAVDPFIFFAETLHAIQGGDPPRFAGLVGGLDANVQAAVQGMMQYAVQLKEEQLQKAAAATAANGRA</sequence>
<evidence type="ECO:0000259" key="8">
    <source>
        <dbReference type="PROSITE" id="PS50166"/>
    </source>
</evidence>
<reference evidence="9 10" key="1">
    <citation type="journal article" date="2018" name="Plant J.">
        <title>Genome sequences of Chlorella sorokiniana UTEX 1602 and Micractinium conductrix SAG 241.80: implications to maltose excretion by a green alga.</title>
        <authorList>
            <person name="Arriola M.B."/>
            <person name="Velmurugan N."/>
            <person name="Zhang Y."/>
            <person name="Plunkett M.H."/>
            <person name="Hondzo H."/>
            <person name="Barney B.M."/>
        </authorList>
    </citation>
    <scope>NUCLEOTIDE SEQUENCE [LARGE SCALE GENOMIC DNA]</scope>
    <source>
        <strain evidence="9 10">SAG 241.80</strain>
    </source>
</reference>
<evidence type="ECO:0000256" key="1">
    <source>
        <dbReference type="ARBA" id="ARBA00004123"/>
    </source>
</evidence>
<dbReference type="PANTHER" id="PTHR10997">
    <property type="entry name" value="IMPORTIN-7, 8, 11"/>
    <property type="match status" value="1"/>
</dbReference>
<feature type="region of interest" description="Disordered" evidence="7">
    <location>
        <begin position="904"/>
        <end position="938"/>
    </location>
</feature>
<organism evidence="9 10">
    <name type="scientific">Micractinium conductrix</name>
    <dbReference type="NCBI Taxonomy" id="554055"/>
    <lineage>
        <taxon>Eukaryota</taxon>
        <taxon>Viridiplantae</taxon>
        <taxon>Chlorophyta</taxon>
        <taxon>core chlorophytes</taxon>
        <taxon>Trebouxiophyceae</taxon>
        <taxon>Chlorellales</taxon>
        <taxon>Chlorellaceae</taxon>
        <taxon>Chlorella clade</taxon>
        <taxon>Micractinium</taxon>
    </lineage>
</organism>
<evidence type="ECO:0000313" key="10">
    <source>
        <dbReference type="Proteomes" id="UP000239649"/>
    </source>
</evidence>
<keyword evidence="6" id="KW-0539">Nucleus</keyword>
<accession>A0A2P6VFX8</accession>
<protein>
    <submittedName>
        <fullName evidence="9">Importin beta-like SAD2</fullName>
    </submittedName>
</protein>
<evidence type="ECO:0000256" key="5">
    <source>
        <dbReference type="ARBA" id="ARBA00022927"/>
    </source>
</evidence>
<dbReference type="AlphaFoldDB" id="A0A2P6VFX8"/>
<keyword evidence="10" id="KW-1185">Reference proteome</keyword>
<dbReference type="PANTHER" id="PTHR10997:SF18">
    <property type="entry name" value="D-IMPORTIN 7_RANBP7"/>
    <property type="match status" value="1"/>
</dbReference>
<dbReference type="InterPro" id="IPR001494">
    <property type="entry name" value="Importin-beta_N"/>
</dbReference>
<gene>
    <name evidence="9" type="ORF">C2E20_3782</name>
</gene>